<protein>
    <submittedName>
        <fullName evidence="1">Uncharacterized protein</fullName>
    </submittedName>
</protein>
<name>A0A1Q5T4B0_9EURO</name>
<dbReference type="EMBL" id="MNBE01000707">
    <property type="protein sequence ID" value="OKO95073.1"/>
    <property type="molecule type" value="Genomic_DNA"/>
</dbReference>
<dbReference type="AlphaFoldDB" id="A0A1Q5T4B0"/>
<reference evidence="1 2" key="1">
    <citation type="submission" date="2016-10" db="EMBL/GenBank/DDBJ databases">
        <title>Genome sequence of the ascomycete fungus Penicillium subrubescens.</title>
        <authorList>
            <person name="De Vries R.P."/>
            <person name="Peng M."/>
            <person name="Dilokpimol A."/>
            <person name="Hilden K."/>
            <person name="Makela M.R."/>
            <person name="Grigoriev I."/>
            <person name="Riley R."/>
            <person name="Granchi Z."/>
        </authorList>
    </citation>
    <scope>NUCLEOTIDE SEQUENCE [LARGE SCALE GENOMIC DNA]</scope>
    <source>
        <strain evidence="1 2">CBS 132785</strain>
    </source>
</reference>
<evidence type="ECO:0000313" key="2">
    <source>
        <dbReference type="Proteomes" id="UP000186955"/>
    </source>
</evidence>
<accession>A0A1Q5T4B0</accession>
<comment type="caution">
    <text evidence="1">The sequence shown here is derived from an EMBL/GenBank/DDBJ whole genome shotgun (WGS) entry which is preliminary data.</text>
</comment>
<sequence length="98" mass="11395">MGQVYFVILRLPGEGVQLYHTNRHVMNLLDIVIRTIESINHEMAFGEARSKGFLQGLEMKRGCTNKSSQEQKTRLEQMPMESQLLKRHLGQREEILAR</sequence>
<organism evidence="1 2">
    <name type="scientific">Penicillium subrubescens</name>
    <dbReference type="NCBI Taxonomy" id="1316194"/>
    <lineage>
        <taxon>Eukaryota</taxon>
        <taxon>Fungi</taxon>
        <taxon>Dikarya</taxon>
        <taxon>Ascomycota</taxon>
        <taxon>Pezizomycotina</taxon>
        <taxon>Eurotiomycetes</taxon>
        <taxon>Eurotiomycetidae</taxon>
        <taxon>Eurotiales</taxon>
        <taxon>Aspergillaceae</taxon>
        <taxon>Penicillium</taxon>
    </lineage>
</organism>
<dbReference type="Proteomes" id="UP000186955">
    <property type="component" value="Unassembled WGS sequence"/>
</dbReference>
<proteinExistence type="predicted"/>
<keyword evidence="2" id="KW-1185">Reference proteome</keyword>
<evidence type="ECO:0000313" key="1">
    <source>
        <dbReference type="EMBL" id="OKO95073.1"/>
    </source>
</evidence>
<gene>
    <name evidence="1" type="ORF">PENSUB_11315</name>
</gene>